<feature type="domain" description="KTSC" evidence="2">
    <location>
        <begin position="74"/>
        <end position="112"/>
    </location>
</feature>
<protein>
    <submittedName>
        <fullName evidence="3">KTSC domain containing protein</fullName>
    </submittedName>
</protein>
<dbReference type="Pfam" id="PF13619">
    <property type="entry name" value="KTSC"/>
    <property type="match status" value="1"/>
</dbReference>
<sequence>MANNRRPMPSWDELGNTIRKNSDAEKWLNTLLNDNAPDGSMSSDGEFEVEEASAPLSMRVTSSGKPERPRTLRAGYDRQNQRLVVVFRDGTWYEYLGVSEELWQEFQSASSKSPLLDSDAFTSLQRGKISPSDVSRAQRVQMSNTKAFANYMYSDGKKEDTTFGSGGYNRPTGSIFE</sequence>
<feature type="region of interest" description="Disordered" evidence="1">
    <location>
        <begin position="34"/>
        <end position="71"/>
    </location>
</feature>
<evidence type="ECO:0000259" key="2">
    <source>
        <dbReference type="Pfam" id="PF13619"/>
    </source>
</evidence>
<name>A0A6J5L4U0_9CAUD</name>
<proteinExistence type="predicted"/>
<evidence type="ECO:0000313" key="3">
    <source>
        <dbReference type="EMBL" id="CAB4129788.1"/>
    </source>
</evidence>
<organism evidence="3">
    <name type="scientific">uncultured Caudovirales phage</name>
    <dbReference type="NCBI Taxonomy" id="2100421"/>
    <lineage>
        <taxon>Viruses</taxon>
        <taxon>Duplodnaviria</taxon>
        <taxon>Heunggongvirae</taxon>
        <taxon>Uroviricota</taxon>
        <taxon>Caudoviricetes</taxon>
        <taxon>Peduoviridae</taxon>
        <taxon>Maltschvirus</taxon>
        <taxon>Maltschvirus maltsch</taxon>
    </lineage>
</organism>
<accession>A0A6J5L4U0</accession>
<dbReference type="InterPro" id="IPR025309">
    <property type="entry name" value="KTSC_dom"/>
</dbReference>
<reference evidence="3" key="1">
    <citation type="submission" date="2020-04" db="EMBL/GenBank/DDBJ databases">
        <authorList>
            <person name="Chiriac C."/>
            <person name="Salcher M."/>
            <person name="Ghai R."/>
            <person name="Kavagutti S V."/>
        </authorList>
    </citation>
    <scope>NUCLEOTIDE SEQUENCE</scope>
</reference>
<evidence type="ECO:0000256" key="1">
    <source>
        <dbReference type="SAM" id="MobiDB-lite"/>
    </source>
</evidence>
<gene>
    <name evidence="3" type="ORF">UFOVP115_121</name>
</gene>
<dbReference type="EMBL" id="LR796236">
    <property type="protein sequence ID" value="CAB4129788.1"/>
    <property type="molecule type" value="Genomic_DNA"/>
</dbReference>